<dbReference type="EMBL" id="RJVA01000009">
    <property type="protein sequence ID" value="ROR02916.1"/>
    <property type="molecule type" value="Genomic_DNA"/>
</dbReference>
<gene>
    <name evidence="2" type="ORF">EDC27_0158</name>
</gene>
<evidence type="ECO:0000313" key="3">
    <source>
        <dbReference type="Proteomes" id="UP000276223"/>
    </source>
</evidence>
<feature type="region of interest" description="Disordered" evidence="1">
    <location>
        <begin position="1"/>
        <end position="61"/>
    </location>
</feature>
<reference evidence="2 3" key="1">
    <citation type="submission" date="2018-11" db="EMBL/GenBank/DDBJ databases">
        <title>Genomic Encyclopedia of Type Strains, Phase IV (KMG-IV): sequencing the most valuable type-strain genomes for metagenomic binning, comparative biology and taxonomic classification.</title>
        <authorList>
            <person name="Goeker M."/>
        </authorList>
    </citation>
    <scope>NUCLEOTIDE SEQUENCE [LARGE SCALE GENOMIC DNA]</scope>
    <source>
        <strain evidence="2 3">DSM 22027</strain>
    </source>
</reference>
<accession>A0A3N1VJC0</accession>
<protein>
    <submittedName>
        <fullName evidence="2">Uncharacterized protein</fullName>
    </submittedName>
</protein>
<comment type="caution">
    <text evidence="2">The sequence shown here is derived from an EMBL/GenBank/DDBJ whole genome shotgun (WGS) entry which is preliminary data.</text>
</comment>
<dbReference type="AlphaFoldDB" id="A0A3N1VJC0"/>
<feature type="compositionally biased region" description="Basic and acidic residues" evidence="1">
    <location>
        <begin position="28"/>
        <end position="59"/>
    </location>
</feature>
<proteinExistence type="predicted"/>
<organism evidence="2 3">
    <name type="scientific">Desulfosoma caldarium</name>
    <dbReference type="NCBI Taxonomy" id="610254"/>
    <lineage>
        <taxon>Bacteria</taxon>
        <taxon>Pseudomonadati</taxon>
        <taxon>Thermodesulfobacteriota</taxon>
        <taxon>Syntrophobacteria</taxon>
        <taxon>Syntrophobacterales</taxon>
        <taxon>Syntrophobacteraceae</taxon>
        <taxon>Desulfosoma</taxon>
    </lineage>
</organism>
<evidence type="ECO:0000313" key="2">
    <source>
        <dbReference type="EMBL" id="ROR02916.1"/>
    </source>
</evidence>
<keyword evidence="3" id="KW-1185">Reference proteome</keyword>
<name>A0A3N1VJC0_9BACT</name>
<sequence length="84" mass="8873">MDEEEQAMLSRSLRRMCQPPGGDSTTKGVKEDGGAKLFEKGHRRGTDSARGRRSFRGEDGVPLGLVAQAAGGSRPAGCGDDQKP</sequence>
<evidence type="ECO:0000256" key="1">
    <source>
        <dbReference type="SAM" id="MobiDB-lite"/>
    </source>
</evidence>
<dbReference type="Proteomes" id="UP000276223">
    <property type="component" value="Unassembled WGS sequence"/>
</dbReference>